<protein>
    <submittedName>
        <fullName evidence="2">Uncharacterized protein</fullName>
    </submittedName>
</protein>
<keyword evidence="1" id="KW-0812">Transmembrane</keyword>
<reference evidence="2 3" key="1">
    <citation type="journal article" date="2016" name="Sci. Rep.">
        <title>Metabolic traits of an uncultured archaeal lineage -MSBL1- from brine pools of the Red Sea.</title>
        <authorList>
            <person name="Mwirichia R."/>
            <person name="Alam I."/>
            <person name="Rashid M."/>
            <person name="Vinu M."/>
            <person name="Ba-Alawi W."/>
            <person name="Anthony Kamau A."/>
            <person name="Kamanda Ngugi D."/>
            <person name="Goker M."/>
            <person name="Klenk H.P."/>
            <person name="Bajic V."/>
            <person name="Stingl U."/>
        </authorList>
    </citation>
    <scope>NUCLEOTIDE SEQUENCE [LARGE SCALE GENOMIC DNA]</scope>
    <source>
        <strain evidence="2">SCGC-AAA259E19</strain>
    </source>
</reference>
<proteinExistence type="predicted"/>
<keyword evidence="1" id="KW-0472">Membrane</keyword>
<gene>
    <name evidence="2" type="ORF">AKJ65_07555</name>
</gene>
<dbReference type="AlphaFoldDB" id="A0A133UE79"/>
<accession>A0A133UE79</accession>
<sequence>MSKVKEISFLYFPSPHLLDKIFIGSLFLYFFFEIFSFDKDYPPSKLIDFNEVEKLKIISVFIQNTGLCEPQNLGKK</sequence>
<comment type="caution">
    <text evidence="2">The sequence shown here is derived from an EMBL/GenBank/DDBJ whole genome shotgun (WGS) entry which is preliminary data.</text>
</comment>
<evidence type="ECO:0000313" key="3">
    <source>
        <dbReference type="Proteomes" id="UP000070284"/>
    </source>
</evidence>
<keyword evidence="1" id="KW-1133">Transmembrane helix</keyword>
<evidence type="ECO:0000256" key="1">
    <source>
        <dbReference type="SAM" id="Phobius"/>
    </source>
</evidence>
<feature type="transmembrane region" description="Helical" evidence="1">
    <location>
        <begin position="20"/>
        <end position="37"/>
    </location>
</feature>
<keyword evidence="3" id="KW-1185">Reference proteome</keyword>
<dbReference type="EMBL" id="LHXO01000157">
    <property type="protein sequence ID" value="KXA92460.1"/>
    <property type="molecule type" value="Genomic_DNA"/>
</dbReference>
<dbReference type="Proteomes" id="UP000070284">
    <property type="component" value="Unassembled WGS sequence"/>
</dbReference>
<organism evidence="2 3">
    <name type="scientific">candidate division MSBL1 archaeon SCGC-AAA259E19</name>
    <dbReference type="NCBI Taxonomy" id="1698264"/>
    <lineage>
        <taxon>Archaea</taxon>
        <taxon>Methanobacteriati</taxon>
        <taxon>Methanobacteriota</taxon>
        <taxon>candidate division MSBL1</taxon>
    </lineage>
</organism>
<evidence type="ECO:0000313" key="2">
    <source>
        <dbReference type="EMBL" id="KXA92460.1"/>
    </source>
</evidence>
<name>A0A133UE79_9EURY</name>